<protein>
    <submittedName>
        <fullName evidence="1">Uncharacterized conserved protein, DUF1800 family</fullName>
    </submittedName>
</protein>
<keyword evidence="2" id="KW-1185">Reference proteome</keyword>
<gene>
    <name evidence="1" type="ORF">SAMN05428963_105263</name>
</gene>
<dbReference type="RefSeq" id="WP_078708150.1">
    <property type="nucleotide sequence ID" value="NZ_FUXL01000005.1"/>
</dbReference>
<evidence type="ECO:0000313" key="2">
    <source>
        <dbReference type="Proteomes" id="UP000190135"/>
    </source>
</evidence>
<dbReference type="InterPro" id="IPR014917">
    <property type="entry name" value="DUF1800"/>
</dbReference>
<dbReference type="OrthoDB" id="9772295at2"/>
<dbReference type="STRING" id="1365950.SAMN05428963_105263"/>
<dbReference type="AlphaFoldDB" id="A0A1T4QU99"/>
<name>A0A1T4QU99_9HYPH</name>
<dbReference type="EMBL" id="FUXL01000005">
    <property type="protein sequence ID" value="SKA07265.1"/>
    <property type="molecule type" value="Genomic_DNA"/>
</dbReference>
<proteinExistence type="predicted"/>
<dbReference type="Pfam" id="PF08811">
    <property type="entry name" value="DUF1800"/>
    <property type="match status" value="1"/>
</dbReference>
<sequence length="449" mass="49162">MFRPSAALALSRFGLGARPGDLDALGDEPIRALLAALDGAEPASLANRLGPSDELFGQVQDDMRQRKEMRRDGADGGERQPNAQALIYRAELAARIERAMTVRTGFLERLVAFWANHFAVQASTSGAVRAMAGAFEREAIRPHVAGRFEDMLVAATRHPAMLLSLNNASSVGPDSRAGKRRSRGLNENHAREIMELHTVGVTAGYRQDDVIAFAKVLTGWTFGRDKSRPEFYGRFAFNRNAHEPGAQNVMGVAYRQAGEEQGLAVLSRLAASPATARHIAEKLVRHFVADVPPPSLVDLLARRFLQTQGDLRAVAETLVLAGLAWSEPVTKIRSPQEFLLAALRASQISVEAPFVQRALASLGQPLWDPPSPAGFKDETAVWLAPDAMTTRVEIAERIAARARVKDPREQAEAVLGDRLSRQTRQAIERAESPTQGMTLLMMSPEFQRR</sequence>
<accession>A0A1T4QU99</accession>
<dbReference type="Proteomes" id="UP000190135">
    <property type="component" value="Unassembled WGS sequence"/>
</dbReference>
<organism evidence="1 2">
    <name type="scientific">Consotaella salsifontis</name>
    <dbReference type="NCBI Taxonomy" id="1365950"/>
    <lineage>
        <taxon>Bacteria</taxon>
        <taxon>Pseudomonadati</taxon>
        <taxon>Pseudomonadota</taxon>
        <taxon>Alphaproteobacteria</taxon>
        <taxon>Hyphomicrobiales</taxon>
        <taxon>Aurantimonadaceae</taxon>
        <taxon>Consotaella</taxon>
    </lineage>
</organism>
<evidence type="ECO:0000313" key="1">
    <source>
        <dbReference type="EMBL" id="SKA07265.1"/>
    </source>
</evidence>
<reference evidence="1 2" key="1">
    <citation type="submission" date="2017-02" db="EMBL/GenBank/DDBJ databases">
        <authorList>
            <person name="Peterson S.W."/>
        </authorList>
    </citation>
    <scope>NUCLEOTIDE SEQUENCE [LARGE SCALE GENOMIC DNA]</scope>
    <source>
        <strain evidence="1 2">USBA 369</strain>
    </source>
</reference>